<evidence type="ECO:0000256" key="1">
    <source>
        <dbReference type="ARBA" id="ARBA00004589"/>
    </source>
</evidence>
<keyword evidence="5" id="KW-0336">GPI-anchor</keyword>
<evidence type="ECO:0000256" key="2">
    <source>
        <dbReference type="ARBA" id="ARBA00004613"/>
    </source>
</evidence>
<keyword evidence="9" id="KW-0408">Iron</keyword>
<feature type="chain" id="PRO_5015554515" description="CFEM domain-containing protein" evidence="11">
    <location>
        <begin position="17"/>
        <end position="182"/>
    </location>
</feature>
<evidence type="ECO:0000256" key="11">
    <source>
        <dbReference type="SAM" id="SignalP"/>
    </source>
</evidence>
<evidence type="ECO:0000313" key="14">
    <source>
        <dbReference type="Proteomes" id="UP000241462"/>
    </source>
</evidence>
<keyword evidence="5" id="KW-0325">Glycoprotein</keyword>
<evidence type="ECO:0000256" key="9">
    <source>
        <dbReference type="PROSITE-ProRule" id="PRU01356"/>
    </source>
</evidence>
<sequence length="182" mass="16716">MMKFVLFLGVASLAAAQNLSGEPACATPCLSTAIAAVCTPASDQGCACASQSAIANSAVSCLLASCNSTDLIQAQSAGTALCVAYSATASGSSGSSTASETGSSTTTTSGATATVATTTTNSDGSSITSVATLTGTAASSVSASASSAASSASSSAAAGLGQGSVAAGAGVVGLIMAGLMAL</sequence>
<keyword evidence="8" id="KW-0449">Lipoprotein</keyword>
<evidence type="ECO:0000259" key="12">
    <source>
        <dbReference type="PROSITE" id="PS52012"/>
    </source>
</evidence>
<dbReference type="Proteomes" id="UP000241462">
    <property type="component" value="Unassembled WGS sequence"/>
</dbReference>
<comment type="caution">
    <text evidence="9">Lacks conserved residue(s) required for the propagation of feature annotation.</text>
</comment>
<feature type="signal peptide" evidence="11">
    <location>
        <begin position="1"/>
        <end position="16"/>
    </location>
</feature>
<accession>A0A2T3AA24</accession>
<protein>
    <recommendedName>
        <fullName evidence="12">CFEM domain-containing protein</fullName>
    </recommendedName>
</protein>
<keyword evidence="7" id="KW-1015">Disulfide bond</keyword>
<keyword evidence="6 11" id="KW-0732">Signal</keyword>
<comment type="similarity">
    <text evidence="3">Belongs to the RBT5 family.</text>
</comment>
<dbReference type="AlphaFoldDB" id="A0A2T3AA24"/>
<dbReference type="Pfam" id="PF05730">
    <property type="entry name" value="CFEM"/>
    <property type="match status" value="1"/>
</dbReference>
<gene>
    <name evidence="13" type="ORF">BD289DRAFT_231210</name>
</gene>
<proteinExistence type="inferred from homology"/>
<name>A0A2T3AA24_9PEZI</name>
<dbReference type="GO" id="GO:0046872">
    <property type="term" value="F:metal ion binding"/>
    <property type="evidence" value="ECO:0007669"/>
    <property type="project" value="UniProtKB-UniRule"/>
</dbReference>
<reference evidence="13 14" key="1">
    <citation type="journal article" date="2018" name="Mycol. Prog.">
        <title>Coniella lustricola, a new species from submerged detritus.</title>
        <authorList>
            <person name="Raudabaugh D.B."/>
            <person name="Iturriaga T."/>
            <person name="Carver A."/>
            <person name="Mondo S."/>
            <person name="Pangilinan J."/>
            <person name="Lipzen A."/>
            <person name="He G."/>
            <person name="Amirebrahimi M."/>
            <person name="Grigoriev I.V."/>
            <person name="Miller A.N."/>
        </authorList>
    </citation>
    <scope>NUCLEOTIDE SEQUENCE [LARGE SCALE GENOMIC DNA]</scope>
    <source>
        <strain evidence="13 14">B22-T-1</strain>
    </source>
</reference>
<dbReference type="EMBL" id="KZ678427">
    <property type="protein sequence ID" value="PSR88537.1"/>
    <property type="molecule type" value="Genomic_DNA"/>
</dbReference>
<feature type="region of interest" description="Disordered" evidence="10">
    <location>
        <begin position="89"/>
        <end position="111"/>
    </location>
</feature>
<comment type="subcellular location">
    <subcellularLocation>
        <location evidence="1">Membrane</location>
        <topology evidence="1">Lipid-anchor</topology>
        <topology evidence="1">GPI-anchor</topology>
    </subcellularLocation>
    <subcellularLocation>
        <location evidence="2">Secreted</location>
    </subcellularLocation>
</comment>
<organism evidence="13 14">
    <name type="scientific">Coniella lustricola</name>
    <dbReference type="NCBI Taxonomy" id="2025994"/>
    <lineage>
        <taxon>Eukaryota</taxon>
        <taxon>Fungi</taxon>
        <taxon>Dikarya</taxon>
        <taxon>Ascomycota</taxon>
        <taxon>Pezizomycotina</taxon>
        <taxon>Sordariomycetes</taxon>
        <taxon>Sordariomycetidae</taxon>
        <taxon>Diaporthales</taxon>
        <taxon>Schizoparmaceae</taxon>
        <taxon>Coniella</taxon>
    </lineage>
</organism>
<dbReference type="InterPro" id="IPR008427">
    <property type="entry name" value="Extracellular_membr_CFEM_dom"/>
</dbReference>
<keyword evidence="5" id="KW-0472">Membrane</keyword>
<keyword evidence="9" id="KW-0479">Metal-binding</keyword>
<dbReference type="STRING" id="2025994.A0A2T3AA24"/>
<dbReference type="GO" id="GO:0098552">
    <property type="term" value="C:side of membrane"/>
    <property type="evidence" value="ECO:0007669"/>
    <property type="project" value="UniProtKB-KW"/>
</dbReference>
<dbReference type="InParanoid" id="A0A2T3AA24"/>
<feature type="binding site" description="axial binding residue" evidence="9">
    <location>
        <position position="43"/>
    </location>
    <ligand>
        <name>heme</name>
        <dbReference type="ChEBI" id="CHEBI:30413"/>
    </ligand>
    <ligandPart>
        <name>Fe</name>
        <dbReference type="ChEBI" id="CHEBI:18248"/>
    </ligandPart>
</feature>
<evidence type="ECO:0000256" key="5">
    <source>
        <dbReference type="ARBA" id="ARBA00022622"/>
    </source>
</evidence>
<evidence type="ECO:0000256" key="7">
    <source>
        <dbReference type="ARBA" id="ARBA00023157"/>
    </source>
</evidence>
<keyword evidence="9" id="KW-0349">Heme</keyword>
<dbReference type="GO" id="GO:0005576">
    <property type="term" value="C:extracellular region"/>
    <property type="evidence" value="ECO:0007669"/>
    <property type="project" value="UniProtKB-SubCell"/>
</dbReference>
<evidence type="ECO:0000256" key="4">
    <source>
        <dbReference type="ARBA" id="ARBA00022525"/>
    </source>
</evidence>
<dbReference type="OrthoDB" id="3559948at2759"/>
<evidence type="ECO:0000256" key="8">
    <source>
        <dbReference type="ARBA" id="ARBA00023288"/>
    </source>
</evidence>
<keyword evidence="14" id="KW-1185">Reference proteome</keyword>
<evidence type="ECO:0000256" key="6">
    <source>
        <dbReference type="ARBA" id="ARBA00022729"/>
    </source>
</evidence>
<dbReference type="PROSITE" id="PS52012">
    <property type="entry name" value="CFEM"/>
    <property type="match status" value="1"/>
</dbReference>
<evidence type="ECO:0000256" key="10">
    <source>
        <dbReference type="SAM" id="MobiDB-lite"/>
    </source>
</evidence>
<evidence type="ECO:0000256" key="3">
    <source>
        <dbReference type="ARBA" id="ARBA00010031"/>
    </source>
</evidence>
<feature type="domain" description="CFEM" evidence="12">
    <location>
        <begin position="1"/>
        <end position="109"/>
    </location>
</feature>
<evidence type="ECO:0000313" key="13">
    <source>
        <dbReference type="EMBL" id="PSR88537.1"/>
    </source>
</evidence>
<keyword evidence="4" id="KW-0964">Secreted</keyword>